<dbReference type="Proteomes" id="UP000789901">
    <property type="component" value="Unassembled WGS sequence"/>
</dbReference>
<organism evidence="1 2">
    <name type="scientific">Gigaspora margarita</name>
    <dbReference type="NCBI Taxonomy" id="4874"/>
    <lineage>
        <taxon>Eukaryota</taxon>
        <taxon>Fungi</taxon>
        <taxon>Fungi incertae sedis</taxon>
        <taxon>Mucoromycota</taxon>
        <taxon>Glomeromycotina</taxon>
        <taxon>Glomeromycetes</taxon>
        <taxon>Diversisporales</taxon>
        <taxon>Gigasporaceae</taxon>
        <taxon>Gigaspora</taxon>
    </lineage>
</organism>
<reference evidence="1 2" key="1">
    <citation type="submission" date="2021-06" db="EMBL/GenBank/DDBJ databases">
        <authorList>
            <person name="Kallberg Y."/>
            <person name="Tangrot J."/>
            <person name="Rosling A."/>
        </authorList>
    </citation>
    <scope>NUCLEOTIDE SEQUENCE [LARGE SCALE GENOMIC DNA]</scope>
    <source>
        <strain evidence="1 2">120-4 pot B 10/14</strain>
    </source>
</reference>
<gene>
    <name evidence="1" type="ORF">GMARGA_LOCUS15850</name>
</gene>
<evidence type="ECO:0000313" key="2">
    <source>
        <dbReference type="Proteomes" id="UP000789901"/>
    </source>
</evidence>
<dbReference type="EMBL" id="CAJVQB010011171">
    <property type="protein sequence ID" value="CAG8745742.1"/>
    <property type="molecule type" value="Genomic_DNA"/>
</dbReference>
<evidence type="ECO:0000313" key="1">
    <source>
        <dbReference type="EMBL" id="CAG8745742.1"/>
    </source>
</evidence>
<protein>
    <submittedName>
        <fullName evidence="1">24249_t:CDS:1</fullName>
    </submittedName>
</protein>
<name>A0ABN7V9F2_GIGMA</name>
<accession>A0ABN7V9F2</accession>
<proteinExistence type="predicted"/>
<comment type="caution">
    <text evidence="1">The sequence shown here is derived from an EMBL/GenBank/DDBJ whole genome shotgun (WGS) entry which is preliminary data.</text>
</comment>
<keyword evidence="2" id="KW-1185">Reference proteome</keyword>
<sequence>MYRVYFIKYLSLRTVFNTLNIILAILPTLSSALKTIFPDADKNLISNYEKQLCDVDELDPVLIITPNRLWIIQHGWRAYYAVMDLFATHGLPQNRRRDKDSRCIFHFREIDDLFQVRRGIKNNNLAPNAFCISPGLHADYQNNPNVQLVPVGTAWILMKVGSLSSDFGEYENFFHI</sequence>